<evidence type="ECO:0000313" key="2">
    <source>
        <dbReference type="EMBL" id="KXZ12712.1"/>
    </source>
</evidence>
<proteinExistence type="predicted"/>
<dbReference type="EMBL" id="LSBA01000040">
    <property type="protein sequence ID" value="KXZ12712.1"/>
    <property type="molecule type" value="Genomic_DNA"/>
</dbReference>
<sequence length="107" mass="11230">MCGSKGNGCCCCPNAMIFQEELCGNFGDIDQVVWTAPAVNDYIQGTFEVFNAGPNPVAFAVQNGGPNFTVPAGNSQTISVNNPTVLGIVSTGSTGKWCITLYKRVFG</sequence>
<feature type="domain" description="Endospore appendages core" evidence="1">
    <location>
        <begin position="11"/>
        <end position="102"/>
    </location>
</feature>
<dbReference type="Proteomes" id="UP000075430">
    <property type="component" value="Unassembled WGS sequence"/>
</dbReference>
<dbReference type="STRING" id="1793963.AXI58_06255"/>
<evidence type="ECO:0000313" key="3">
    <source>
        <dbReference type="Proteomes" id="UP000075430"/>
    </source>
</evidence>
<organism evidence="2 3">
    <name type="scientific">Bacillus nakamurai</name>
    <dbReference type="NCBI Taxonomy" id="1793963"/>
    <lineage>
        <taxon>Bacteria</taxon>
        <taxon>Bacillati</taxon>
        <taxon>Bacillota</taxon>
        <taxon>Bacilli</taxon>
        <taxon>Bacillales</taxon>
        <taxon>Bacillaceae</taxon>
        <taxon>Bacillus</taxon>
    </lineage>
</organism>
<gene>
    <name evidence="2" type="ORF">AXI58_06255</name>
</gene>
<dbReference type="AlphaFoldDB" id="A0A150F1V2"/>
<protein>
    <recommendedName>
        <fullName evidence="1">Endospore appendages core domain-containing protein</fullName>
    </recommendedName>
</protein>
<name>A0A150F1V2_9BACI</name>
<reference evidence="3" key="1">
    <citation type="submission" date="2016-02" db="EMBL/GenBank/DDBJ databases">
        <authorList>
            <person name="Dunlap C."/>
        </authorList>
    </citation>
    <scope>NUCLEOTIDE SEQUENCE [LARGE SCALE GENOMIC DNA]</scope>
    <source>
        <strain evidence="3">NRRL B-41092</strain>
    </source>
</reference>
<keyword evidence="3" id="KW-1185">Reference proteome</keyword>
<dbReference type="RefSeq" id="WP_061523501.1">
    <property type="nucleotide sequence ID" value="NZ_JAJJBV010000027.1"/>
</dbReference>
<dbReference type="InterPro" id="IPR025055">
    <property type="entry name" value="Ena_core"/>
</dbReference>
<dbReference type="OrthoDB" id="2878653at2"/>
<accession>A0A150F1V2</accession>
<comment type="caution">
    <text evidence="2">The sequence shown here is derived from an EMBL/GenBank/DDBJ whole genome shotgun (WGS) entry which is preliminary data.</text>
</comment>
<dbReference type="Pfam" id="PF13157">
    <property type="entry name" value="Enas"/>
    <property type="match status" value="1"/>
</dbReference>
<evidence type="ECO:0000259" key="1">
    <source>
        <dbReference type="Pfam" id="PF13157"/>
    </source>
</evidence>